<organism evidence="2 3">
    <name type="scientific">Leptobrachium leishanense</name>
    <name type="common">Leishan spiny toad</name>
    <dbReference type="NCBI Taxonomy" id="445787"/>
    <lineage>
        <taxon>Eukaryota</taxon>
        <taxon>Metazoa</taxon>
        <taxon>Chordata</taxon>
        <taxon>Craniata</taxon>
        <taxon>Vertebrata</taxon>
        <taxon>Euteleostomi</taxon>
        <taxon>Amphibia</taxon>
        <taxon>Batrachia</taxon>
        <taxon>Anura</taxon>
        <taxon>Pelobatoidea</taxon>
        <taxon>Megophryidae</taxon>
        <taxon>Leptobrachium</taxon>
    </lineage>
</organism>
<dbReference type="Ensembl" id="ENSLLET00000046471.1">
    <property type="protein sequence ID" value="ENSLLEP00000044680.1"/>
    <property type="gene ID" value="ENSLLEG00000028346.1"/>
</dbReference>
<name>A0A8C5R2E7_9ANUR</name>
<dbReference type="Proteomes" id="UP000694569">
    <property type="component" value="Unplaced"/>
</dbReference>
<dbReference type="GeneTree" id="ENSGT01010000222629"/>
<dbReference type="OrthoDB" id="9909694at2759"/>
<reference evidence="2" key="2">
    <citation type="submission" date="2025-09" db="UniProtKB">
        <authorList>
            <consortium name="Ensembl"/>
        </authorList>
    </citation>
    <scope>IDENTIFICATION</scope>
</reference>
<proteinExistence type="predicted"/>
<sequence>AGQLGSAPGFIHNLISTRRPPPPRSSDPPLLLSQDELGEVRVQLVLLVDPPLLYVVPAFLLGDPQGAGDVISECPGCAALTSLQVADGLVVVLQLHLALAQEEVSLHRLAVQLQGVLTVRQSLVELLHLQVAQGSVCVVHRDGGDTYDGFAVTGHGLLVLPSHEQPVALLLQFLSADAFLGAPSDPPRSRAHPRGATAAAALLLPFHSGASGSNPSEPREAWRHPQFHSGYGTPTARGPPLVLKRRRYLPPKPPA</sequence>
<feature type="region of interest" description="Disordered" evidence="1">
    <location>
        <begin position="207"/>
        <end position="255"/>
    </location>
</feature>
<evidence type="ECO:0000313" key="3">
    <source>
        <dbReference type="Proteomes" id="UP000694569"/>
    </source>
</evidence>
<keyword evidence="3" id="KW-1185">Reference proteome</keyword>
<evidence type="ECO:0000313" key="2">
    <source>
        <dbReference type="Ensembl" id="ENSLLEP00000044680.1"/>
    </source>
</evidence>
<evidence type="ECO:0000256" key="1">
    <source>
        <dbReference type="SAM" id="MobiDB-lite"/>
    </source>
</evidence>
<protein>
    <submittedName>
        <fullName evidence="2">Uncharacterized protein</fullName>
    </submittedName>
</protein>
<reference evidence="2" key="1">
    <citation type="submission" date="2025-08" db="UniProtKB">
        <authorList>
            <consortium name="Ensembl"/>
        </authorList>
    </citation>
    <scope>IDENTIFICATION</scope>
</reference>
<accession>A0A8C5R2E7</accession>
<dbReference type="AlphaFoldDB" id="A0A8C5R2E7"/>